<dbReference type="Gene3D" id="1.10.10.10">
    <property type="entry name" value="Winged helix-like DNA-binding domain superfamily/Winged helix DNA-binding domain"/>
    <property type="match status" value="1"/>
</dbReference>
<evidence type="ECO:0000256" key="2">
    <source>
        <dbReference type="ARBA" id="ARBA00022491"/>
    </source>
</evidence>
<reference evidence="8 9" key="1">
    <citation type="submission" date="2015-01" db="EMBL/GenBank/DDBJ databases">
        <title>Comparative genomics of the lactic acid bacteria isolated from the honey bee gut.</title>
        <authorList>
            <person name="Ellegaard K.M."/>
            <person name="Tamarit D."/>
            <person name="Javelind E."/>
            <person name="Olofsson T."/>
            <person name="Andersson S.G."/>
            <person name="Vasquez A."/>
        </authorList>
    </citation>
    <scope>NUCLEOTIDE SEQUENCE [LARGE SCALE GENOMIC DNA]</scope>
    <source>
        <strain evidence="8 9">Bin4</strain>
    </source>
</reference>
<evidence type="ECO:0000259" key="7">
    <source>
        <dbReference type="PROSITE" id="PS51000"/>
    </source>
</evidence>
<dbReference type="InterPro" id="IPR001034">
    <property type="entry name" value="DeoR_HTH"/>
</dbReference>
<organism evidence="8 9">
    <name type="scientific">Bombilactobacillus mellifer</name>
    <dbReference type="NCBI Taxonomy" id="1218492"/>
    <lineage>
        <taxon>Bacteria</taxon>
        <taxon>Bacillati</taxon>
        <taxon>Bacillota</taxon>
        <taxon>Bacilli</taxon>
        <taxon>Lactobacillales</taxon>
        <taxon>Lactobacillaceae</taxon>
        <taxon>Bombilactobacillus</taxon>
    </lineage>
</organism>
<evidence type="ECO:0000256" key="6">
    <source>
        <dbReference type="ARBA" id="ARBA00024937"/>
    </source>
</evidence>
<keyword evidence="3" id="KW-0805">Transcription regulation</keyword>
<proteinExistence type="predicted"/>
<sequence>MLKEERQQKILNILNTERKVIAKDLSNRLHVSEDTIRRDLNDLSRQKKLKRVHSGALRIGPPVTSFTYRTNVNNEVKTKIARKTLPLLKEDSVILIDGSTTNLMLVKLLPADFAATIITNSPPIAIELVNFPNIEVINLGGDFYKRSMINLGLQTYKQLQQLRADTYVMGIYNLNISDGISVPTIQEAEIKRQMFDISNEVIGMVTSDKFNTMSNALVGDITDLNYLVSDHLAPAIKQAYQQLNINLID</sequence>
<dbReference type="HOGENOM" id="CLU_060699_2_1_9"/>
<keyword evidence="4" id="KW-0238">DNA-binding</keyword>
<dbReference type="AlphaFoldDB" id="A0A0F4LX79"/>
<dbReference type="EMBL" id="JXJQ01000001">
    <property type="protein sequence ID" value="KJY63377.1"/>
    <property type="molecule type" value="Genomic_DNA"/>
</dbReference>
<keyword evidence="5" id="KW-0804">Transcription</keyword>
<accession>A0A0F4LX79</accession>
<gene>
    <name evidence="8" type="ORF">JG30_00570</name>
</gene>
<dbReference type="SUPFAM" id="SSF46785">
    <property type="entry name" value="Winged helix' DNA-binding domain"/>
    <property type="match status" value="1"/>
</dbReference>
<dbReference type="GO" id="GO:0003677">
    <property type="term" value="F:DNA binding"/>
    <property type="evidence" value="ECO:0007669"/>
    <property type="project" value="UniProtKB-KW"/>
</dbReference>
<evidence type="ECO:0000256" key="1">
    <source>
        <dbReference type="ARBA" id="ARBA00021390"/>
    </source>
</evidence>
<dbReference type="PROSITE" id="PS51000">
    <property type="entry name" value="HTH_DEOR_2"/>
    <property type="match status" value="1"/>
</dbReference>
<keyword evidence="2" id="KW-0678">Repressor</keyword>
<dbReference type="Pfam" id="PF08220">
    <property type="entry name" value="HTH_DeoR"/>
    <property type="match status" value="1"/>
</dbReference>
<dbReference type="PRINTS" id="PR00037">
    <property type="entry name" value="HTHLACR"/>
</dbReference>
<dbReference type="SUPFAM" id="SSF100950">
    <property type="entry name" value="NagB/RpiA/CoA transferase-like"/>
    <property type="match status" value="1"/>
</dbReference>
<name>A0A0F4LX79_9LACO</name>
<dbReference type="Proteomes" id="UP000033558">
    <property type="component" value="Unassembled WGS sequence"/>
</dbReference>
<feature type="domain" description="HTH deoR-type" evidence="7">
    <location>
        <begin position="3"/>
        <end position="58"/>
    </location>
</feature>
<evidence type="ECO:0000256" key="5">
    <source>
        <dbReference type="ARBA" id="ARBA00023163"/>
    </source>
</evidence>
<dbReference type="STRING" id="1218492.JG30_00570"/>
<dbReference type="InterPro" id="IPR018356">
    <property type="entry name" value="Tscrpt_reg_HTH_DeoR_CS"/>
</dbReference>
<dbReference type="InterPro" id="IPR036388">
    <property type="entry name" value="WH-like_DNA-bd_sf"/>
</dbReference>
<comment type="function">
    <text evidence="6">Repressor of the lactose catabolism operon. Galactose-6-phosphate is the inducer.</text>
</comment>
<dbReference type="PANTHER" id="PTHR30363:SF4">
    <property type="entry name" value="GLYCEROL-3-PHOSPHATE REGULON REPRESSOR"/>
    <property type="match status" value="1"/>
</dbReference>
<evidence type="ECO:0000313" key="8">
    <source>
        <dbReference type="EMBL" id="KJY63377.1"/>
    </source>
</evidence>
<dbReference type="SMART" id="SM01134">
    <property type="entry name" value="DeoRC"/>
    <property type="match status" value="1"/>
</dbReference>
<dbReference type="InterPro" id="IPR037171">
    <property type="entry name" value="NagB/RpiA_transferase-like"/>
</dbReference>
<keyword evidence="9" id="KW-1185">Reference proteome</keyword>
<dbReference type="PROSITE" id="PS00894">
    <property type="entry name" value="HTH_DEOR_1"/>
    <property type="match status" value="1"/>
</dbReference>
<comment type="caution">
    <text evidence="8">The sequence shown here is derived from an EMBL/GenBank/DDBJ whole genome shotgun (WGS) entry which is preliminary data.</text>
</comment>
<dbReference type="RefSeq" id="WP_046315165.1">
    <property type="nucleotide sequence ID" value="NZ_JAMBJK010000014.1"/>
</dbReference>
<dbReference type="InterPro" id="IPR036390">
    <property type="entry name" value="WH_DNA-bd_sf"/>
</dbReference>
<dbReference type="InterPro" id="IPR050313">
    <property type="entry name" value="Carb_Metab_HTH_regulators"/>
</dbReference>
<dbReference type="SMART" id="SM00420">
    <property type="entry name" value="HTH_DEOR"/>
    <property type="match status" value="1"/>
</dbReference>
<dbReference type="Pfam" id="PF00455">
    <property type="entry name" value="DeoRC"/>
    <property type="match status" value="1"/>
</dbReference>
<evidence type="ECO:0000256" key="4">
    <source>
        <dbReference type="ARBA" id="ARBA00023125"/>
    </source>
</evidence>
<protein>
    <recommendedName>
        <fullName evidence="1">Lactose phosphotransferase system repressor</fullName>
    </recommendedName>
</protein>
<dbReference type="OrthoDB" id="9798651at2"/>
<dbReference type="PANTHER" id="PTHR30363">
    <property type="entry name" value="HTH-TYPE TRANSCRIPTIONAL REGULATOR SRLR-RELATED"/>
    <property type="match status" value="1"/>
</dbReference>
<dbReference type="InterPro" id="IPR014036">
    <property type="entry name" value="DeoR-like_C"/>
</dbReference>
<dbReference type="GO" id="GO:0003700">
    <property type="term" value="F:DNA-binding transcription factor activity"/>
    <property type="evidence" value="ECO:0007669"/>
    <property type="project" value="InterPro"/>
</dbReference>
<evidence type="ECO:0000256" key="3">
    <source>
        <dbReference type="ARBA" id="ARBA00023015"/>
    </source>
</evidence>
<dbReference type="PATRIC" id="fig|1218492.5.peg.168"/>
<evidence type="ECO:0000313" key="9">
    <source>
        <dbReference type="Proteomes" id="UP000033558"/>
    </source>
</evidence>